<comment type="similarity">
    <text evidence="1">Belongs to the SMP-30/CGR1 family.</text>
</comment>
<keyword evidence="3" id="KW-0378">Hydrolase</keyword>
<reference evidence="3 4" key="1">
    <citation type="submission" date="2024-09" db="EMBL/GenBank/DDBJ databases">
        <authorList>
            <person name="Sun Q."/>
            <person name="Mori K."/>
        </authorList>
    </citation>
    <scope>NUCLEOTIDE SEQUENCE [LARGE SCALE GENOMIC DNA]</scope>
    <source>
        <strain evidence="3 4">CCM 7415</strain>
    </source>
</reference>
<dbReference type="GO" id="GO:0016787">
    <property type="term" value="F:hydrolase activity"/>
    <property type="evidence" value="ECO:0007669"/>
    <property type="project" value="UniProtKB-KW"/>
</dbReference>
<accession>A0ABV6G165</accession>
<proteinExistence type="inferred from homology"/>
<dbReference type="InterPro" id="IPR011042">
    <property type="entry name" value="6-blade_b-propeller_TolB-like"/>
</dbReference>
<comment type="caution">
    <text evidence="3">The sequence shown here is derived from an EMBL/GenBank/DDBJ whole genome shotgun (WGS) entry which is preliminary data.</text>
</comment>
<keyword evidence="4" id="KW-1185">Reference proteome</keyword>
<evidence type="ECO:0000259" key="2">
    <source>
        <dbReference type="Pfam" id="PF08450"/>
    </source>
</evidence>
<dbReference type="InterPro" id="IPR005511">
    <property type="entry name" value="SMP-30"/>
</dbReference>
<gene>
    <name evidence="3" type="ORF">ACFFHW_05180</name>
</gene>
<dbReference type="PANTHER" id="PTHR10907">
    <property type="entry name" value="REGUCALCIN"/>
    <property type="match status" value="1"/>
</dbReference>
<dbReference type="PRINTS" id="PR01790">
    <property type="entry name" value="SMP30FAMILY"/>
</dbReference>
<organism evidence="3 4">
    <name type="scientific">Kushneria aurantia</name>
    <dbReference type="NCBI Taxonomy" id="504092"/>
    <lineage>
        <taxon>Bacteria</taxon>
        <taxon>Pseudomonadati</taxon>
        <taxon>Pseudomonadota</taxon>
        <taxon>Gammaproteobacteria</taxon>
        <taxon>Oceanospirillales</taxon>
        <taxon>Halomonadaceae</taxon>
        <taxon>Kushneria</taxon>
    </lineage>
</organism>
<dbReference type="InterPro" id="IPR013658">
    <property type="entry name" value="SGL"/>
</dbReference>
<dbReference type="Pfam" id="PF08450">
    <property type="entry name" value="SGL"/>
    <property type="match status" value="1"/>
</dbReference>
<dbReference type="EMBL" id="JBHLVX010000018">
    <property type="protein sequence ID" value="MFC0267393.1"/>
    <property type="molecule type" value="Genomic_DNA"/>
</dbReference>
<sequence>MMLEPHLQLTMALGEGPQWDDNEQRLYWVDIKAGELHRLDPLNAQHEVFHFDEPVAHVVAHEGGGYLGAFRSGLWRLDDQLRKQQQLVEGPQDPAISWCNDCLCDPAGRFWVATKNDAERHPVAALFSYQGELREHFGGVTIGNGLAVSPDQRWLYFSDTPRYRIERYPLDIDSGTLGEAQLFADTRALALPGAPDGGAVDENGHYWIAMYGGGVVVHFNAEGEVIDSLPLLAPNPTKVIFGDSDLRTLYVTCARQELEQATLDQYPDAGSLFSTRVETPGLPPHRYRDPA</sequence>
<dbReference type="RefSeq" id="WP_169433492.1">
    <property type="nucleotide sequence ID" value="NZ_JBHLVX010000018.1"/>
</dbReference>
<evidence type="ECO:0000313" key="4">
    <source>
        <dbReference type="Proteomes" id="UP001589814"/>
    </source>
</evidence>
<feature type="domain" description="SMP-30/Gluconolactonase/LRE-like region" evidence="2">
    <location>
        <begin position="13"/>
        <end position="254"/>
    </location>
</feature>
<evidence type="ECO:0000313" key="3">
    <source>
        <dbReference type="EMBL" id="MFC0267393.1"/>
    </source>
</evidence>
<dbReference type="Gene3D" id="2.120.10.30">
    <property type="entry name" value="TolB, C-terminal domain"/>
    <property type="match status" value="1"/>
</dbReference>
<dbReference type="SUPFAM" id="SSF63829">
    <property type="entry name" value="Calcium-dependent phosphotriesterase"/>
    <property type="match status" value="1"/>
</dbReference>
<protein>
    <submittedName>
        <fullName evidence="3">SMP-30/gluconolactonase/LRE family protein</fullName>
        <ecNumber evidence="3">3.1.1.99</ecNumber>
    </submittedName>
</protein>
<evidence type="ECO:0000256" key="1">
    <source>
        <dbReference type="ARBA" id="ARBA00008853"/>
    </source>
</evidence>
<dbReference type="EC" id="3.1.1.99" evidence="3"/>
<dbReference type="PANTHER" id="PTHR10907:SF47">
    <property type="entry name" value="REGUCALCIN"/>
    <property type="match status" value="1"/>
</dbReference>
<name>A0ABV6G165_9GAMM</name>
<dbReference type="Proteomes" id="UP001589814">
    <property type="component" value="Unassembled WGS sequence"/>
</dbReference>